<comment type="caution">
    <text evidence="2">The sequence shown here is derived from an EMBL/GenBank/DDBJ whole genome shotgun (WGS) entry which is preliminary data.</text>
</comment>
<accession>K0SGG6</accession>
<evidence type="ECO:0000256" key="1">
    <source>
        <dbReference type="SAM" id="MobiDB-lite"/>
    </source>
</evidence>
<organism evidence="2 3">
    <name type="scientific">Thalassiosira oceanica</name>
    <name type="common">Marine diatom</name>
    <dbReference type="NCBI Taxonomy" id="159749"/>
    <lineage>
        <taxon>Eukaryota</taxon>
        <taxon>Sar</taxon>
        <taxon>Stramenopiles</taxon>
        <taxon>Ochrophyta</taxon>
        <taxon>Bacillariophyta</taxon>
        <taxon>Coscinodiscophyceae</taxon>
        <taxon>Thalassiosirophycidae</taxon>
        <taxon>Thalassiosirales</taxon>
        <taxon>Thalassiosiraceae</taxon>
        <taxon>Thalassiosira</taxon>
    </lineage>
</organism>
<dbReference type="AlphaFoldDB" id="K0SGG6"/>
<dbReference type="EMBL" id="AGNL01017221">
    <property type="protein sequence ID" value="EJK64470.1"/>
    <property type="molecule type" value="Genomic_DNA"/>
</dbReference>
<dbReference type="Proteomes" id="UP000266841">
    <property type="component" value="Unassembled WGS sequence"/>
</dbReference>
<evidence type="ECO:0000313" key="2">
    <source>
        <dbReference type="EMBL" id="EJK64470.1"/>
    </source>
</evidence>
<proteinExistence type="predicted"/>
<gene>
    <name evidence="2" type="ORF">THAOC_14791</name>
</gene>
<sequence length="139" mass="15368">GKALVDVWANIDLKGIGSFGAGRDRDHDAPKNSWPSDHGVWEPRQPQNGERGGSRKDHPNHAHAGTAPLGTKVERYCEQSARSAVAAKLQAHFAGIVIPSRVPWKKRRLREKREEAVRARVRHHCGVATGDRAACRFTI</sequence>
<reference evidence="2 3" key="1">
    <citation type="journal article" date="2012" name="Genome Biol.">
        <title>Genome and low-iron response of an oceanic diatom adapted to chronic iron limitation.</title>
        <authorList>
            <person name="Lommer M."/>
            <person name="Specht M."/>
            <person name="Roy A.S."/>
            <person name="Kraemer L."/>
            <person name="Andreson R."/>
            <person name="Gutowska M.A."/>
            <person name="Wolf J."/>
            <person name="Bergner S.V."/>
            <person name="Schilhabel M.B."/>
            <person name="Klostermeier U.C."/>
            <person name="Beiko R.G."/>
            <person name="Rosenstiel P."/>
            <person name="Hippler M."/>
            <person name="Laroche J."/>
        </authorList>
    </citation>
    <scope>NUCLEOTIDE SEQUENCE [LARGE SCALE GENOMIC DNA]</scope>
    <source>
        <strain evidence="2 3">CCMP1005</strain>
    </source>
</reference>
<feature type="region of interest" description="Disordered" evidence="1">
    <location>
        <begin position="19"/>
        <end position="73"/>
    </location>
</feature>
<name>K0SGG6_THAOC</name>
<keyword evidence="3" id="KW-1185">Reference proteome</keyword>
<feature type="non-terminal residue" evidence="2">
    <location>
        <position position="1"/>
    </location>
</feature>
<evidence type="ECO:0000313" key="3">
    <source>
        <dbReference type="Proteomes" id="UP000266841"/>
    </source>
</evidence>
<protein>
    <submittedName>
        <fullName evidence="2">Uncharacterized protein</fullName>
    </submittedName>
</protein>